<accession>M6CMD5</accession>
<dbReference type="AlphaFoldDB" id="M6CMD5"/>
<evidence type="ECO:0000256" key="1">
    <source>
        <dbReference type="SAM" id="Phobius"/>
    </source>
</evidence>
<reference evidence="2 3" key="1">
    <citation type="submission" date="2013-01" db="EMBL/GenBank/DDBJ databases">
        <authorList>
            <person name="Harkins D.M."/>
            <person name="Durkin A.S."/>
            <person name="Brinkac L.M."/>
            <person name="Haft D.H."/>
            <person name="Selengut J.D."/>
            <person name="Sanka R."/>
            <person name="DePew J."/>
            <person name="Purushe J."/>
            <person name="Galloway R.L."/>
            <person name="Vinetz J.M."/>
            <person name="Sutton G.G."/>
            <person name="Nierman W.C."/>
            <person name="Fouts D.E."/>
        </authorList>
    </citation>
    <scope>NUCLEOTIDE SEQUENCE [LARGE SCALE GENOMIC DNA]</scope>
    <source>
        <strain evidence="2 3">79601</strain>
    </source>
</reference>
<keyword evidence="1" id="KW-0812">Transmembrane</keyword>
<evidence type="ECO:0000313" key="3">
    <source>
        <dbReference type="Proteomes" id="UP000011988"/>
    </source>
</evidence>
<gene>
    <name evidence="2" type="ORF">LEP1GSC194_4089</name>
</gene>
<organism evidence="2 3">
    <name type="scientific">Leptospira alstonii serovar Sichuan str. 79601</name>
    <dbReference type="NCBI Taxonomy" id="1218565"/>
    <lineage>
        <taxon>Bacteria</taxon>
        <taxon>Pseudomonadati</taxon>
        <taxon>Spirochaetota</taxon>
        <taxon>Spirochaetia</taxon>
        <taxon>Leptospirales</taxon>
        <taxon>Leptospiraceae</taxon>
        <taxon>Leptospira</taxon>
    </lineage>
</organism>
<dbReference type="PATRIC" id="fig|1218565.3.peg.3908"/>
<name>M6CMD5_9LEPT</name>
<keyword evidence="1" id="KW-0472">Membrane</keyword>
<sequence length="44" mass="5196">MVSVAKVPFSPNLLIRFSIMQMIPAFIANGKIFIYQEWYKKNFN</sequence>
<feature type="transmembrane region" description="Helical" evidence="1">
    <location>
        <begin position="13"/>
        <end position="34"/>
    </location>
</feature>
<dbReference type="EMBL" id="ANIK01000099">
    <property type="protein sequence ID" value="EMJ91741.1"/>
    <property type="molecule type" value="Genomic_DNA"/>
</dbReference>
<keyword evidence="1" id="KW-1133">Transmembrane helix</keyword>
<protein>
    <submittedName>
        <fullName evidence="2">Uncharacterized protein</fullName>
    </submittedName>
</protein>
<proteinExistence type="predicted"/>
<evidence type="ECO:0000313" key="2">
    <source>
        <dbReference type="EMBL" id="EMJ91741.1"/>
    </source>
</evidence>
<comment type="caution">
    <text evidence="2">The sequence shown here is derived from an EMBL/GenBank/DDBJ whole genome shotgun (WGS) entry which is preliminary data.</text>
</comment>
<dbReference type="Proteomes" id="UP000011988">
    <property type="component" value="Unassembled WGS sequence"/>
</dbReference>